<evidence type="ECO:0000256" key="1">
    <source>
        <dbReference type="ARBA" id="ARBA00004141"/>
    </source>
</evidence>
<dbReference type="eggNOG" id="COG3209">
    <property type="taxonomic scope" value="Bacteria"/>
</dbReference>
<dbReference type="NCBIfam" id="TIGR03696">
    <property type="entry name" value="Rhs_assc_core"/>
    <property type="match status" value="1"/>
</dbReference>
<feature type="compositionally biased region" description="Pro residues" evidence="5">
    <location>
        <begin position="3042"/>
        <end position="3056"/>
    </location>
</feature>
<dbReference type="HOGENOM" id="CLU_225866_0_0_11"/>
<protein>
    <submittedName>
        <fullName evidence="9">Methylamine utilization MauE</fullName>
    </submittedName>
</protein>
<dbReference type="Gene3D" id="3.40.30.10">
    <property type="entry name" value="Glutaredoxin"/>
    <property type="match status" value="1"/>
</dbReference>
<feature type="region of interest" description="Disordered" evidence="5">
    <location>
        <begin position="544"/>
        <end position="565"/>
    </location>
</feature>
<dbReference type="InterPro" id="IPR022385">
    <property type="entry name" value="Rhs_assc_core"/>
</dbReference>
<dbReference type="InParanoid" id="E3ITY9"/>
<keyword evidence="4 6" id="KW-0472">Membrane</keyword>
<proteinExistence type="predicted"/>
<dbReference type="EMBL" id="CP002299">
    <property type="protein sequence ID" value="ADP81182.1"/>
    <property type="molecule type" value="Genomic_DNA"/>
</dbReference>
<feature type="transmembrane region" description="Helical" evidence="6">
    <location>
        <begin position="72"/>
        <end position="90"/>
    </location>
</feature>
<dbReference type="PANTHER" id="PTHR32305:SF15">
    <property type="entry name" value="PROTEIN RHSA-RELATED"/>
    <property type="match status" value="1"/>
</dbReference>
<feature type="domain" description="Methylamine utilisation protein MauE" evidence="7">
    <location>
        <begin position="3"/>
        <end position="130"/>
    </location>
</feature>
<evidence type="ECO:0000256" key="3">
    <source>
        <dbReference type="ARBA" id="ARBA00022989"/>
    </source>
</evidence>
<evidence type="ECO:0000256" key="5">
    <source>
        <dbReference type="SAM" id="MobiDB-lite"/>
    </source>
</evidence>
<dbReference type="InterPro" id="IPR050708">
    <property type="entry name" value="T6SS_VgrG/RHS"/>
</dbReference>
<evidence type="ECO:0000256" key="2">
    <source>
        <dbReference type="ARBA" id="ARBA00022692"/>
    </source>
</evidence>
<feature type="region of interest" description="Disordered" evidence="5">
    <location>
        <begin position="677"/>
        <end position="792"/>
    </location>
</feature>
<dbReference type="SUPFAM" id="SSF52833">
    <property type="entry name" value="Thioredoxin-like"/>
    <property type="match status" value="1"/>
</dbReference>
<feature type="region of interest" description="Disordered" evidence="5">
    <location>
        <begin position="3024"/>
        <end position="3074"/>
    </location>
</feature>
<dbReference type="Pfam" id="PF20148">
    <property type="entry name" value="DUF6531"/>
    <property type="match status" value="1"/>
</dbReference>
<reference evidence="9 10" key="1">
    <citation type="submission" date="2010-10" db="EMBL/GenBank/DDBJ databases">
        <title>Complete sequence of Frankia sp. EuI1c.</title>
        <authorList>
            <consortium name="US DOE Joint Genome Institute"/>
            <person name="Lucas S."/>
            <person name="Copeland A."/>
            <person name="Lapidus A."/>
            <person name="Cheng J.-F."/>
            <person name="Bruce D."/>
            <person name="Goodwin L."/>
            <person name="Pitluck S."/>
            <person name="Chertkov O."/>
            <person name="Detter J.C."/>
            <person name="Han C."/>
            <person name="Tapia R."/>
            <person name="Land M."/>
            <person name="Hauser L."/>
            <person name="Jeffries C."/>
            <person name="Kyrpides N."/>
            <person name="Ivanova N."/>
            <person name="Mikhailova N."/>
            <person name="Beauchemin N."/>
            <person name="Sen A."/>
            <person name="Sur S.A."/>
            <person name="Gtari M."/>
            <person name="Wall L."/>
            <person name="Tisa L."/>
            <person name="Woyke T."/>
        </authorList>
    </citation>
    <scope>NUCLEOTIDE SEQUENCE [LARGE SCALE GENOMIC DNA]</scope>
    <source>
        <strain evidence="10">DSM 45817 / CECT 9037 / EuI1c</strain>
    </source>
</reference>
<dbReference type="GO" id="GO:0030416">
    <property type="term" value="P:methylamine metabolic process"/>
    <property type="evidence" value="ECO:0007669"/>
    <property type="project" value="InterPro"/>
</dbReference>
<dbReference type="KEGG" id="fri:FraEuI1c_3164"/>
<dbReference type="PANTHER" id="PTHR32305">
    <property type="match status" value="1"/>
</dbReference>
<name>E3ITY9_PSEI1</name>
<feature type="transmembrane region" description="Helical" evidence="6">
    <location>
        <begin position="44"/>
        <end position="65"/>
    </location>
</feature>
<dbReference type="InterPro" id="IPR009908">
    <property type="entry name" value="Methylamine_util_MauE"/>
</dbReference>
<sequence length="3074" mass="323796">MFDLAARLVLGLILCLGATAKGLELPAFRGELSELAVLGRRARSLSVPLAFAVPIVEILVAAGMLASASATVAAAAAAGLFTVFTAALLAQRQATGADDGCACFGSAHRTPFPLALVRNGILVAAALAVAARAGHPRRGLDLATAAAVALALLAVGAAVAVVGLRRGQCARPPRQPATTVEGARLTLGTATPGRPRTLLVFLHARCAPCLALLPSLEQWQDVLSLRVVISGSASEARELARRHRLRSAVADDGQAIARRFGVTATPSAILLTGRGCQVDGDGAPARSPAVGAAAIRALVSVTHAVATRVDGFTPADPAAIVLSRADFDLAVARATESGQARGTDALTSVAAARLAARAGDPATLRVVAQVRRGEEGQPVGFRGSLFLVVDDPRVDDTRGLVEAERMSVAAIELAGTATWLGGAARFAASGALGSLGQACCGPATICVPTAGSSSPGGPGGGSGPGGGDPVDGGVPWLPPSDELGVSAVPPLRLTARDATGRGRVNAAMYGFGPDGLHAVFGDCVDVRDPRCAVATPVCDPGDGVFTSDDPGSNSSSDPCGVGGGGARAGHDVPAHCTVGHWETLPPECGGWCDSCGGPYAAHSSVPPGCVVARPYGDEGACHAQTETEKALANGALQLAAGWIPGHEARHCTQSDRLDVEVCAVCDAAGACHQEYRRPDVDPYADGGSSNDGESTDTDGPAGTEAPEKPTPGSQPRSDWNEADFDPASITGNRTPTPPAKKPPEGDREPHTREGPNPAPRPPETPTPAPSQPVPPAKAARGEEPVHADPVTVADGRFTIDTTDLSFAGPAAPLEFARHYTSGDLGRSVLGTAWDHNWSARIVALTADTMPAWAAPYCAGGPDGADRNAVLAYRAGAVDLFVRDLDSQLFMPPAGSTDTILRVDDGWLRRAADGALERYDELGHLTSRRDRFGNGFALRLERTPLQALFDHYWAAAPPGQTLAHRRFALLAWLLDLGARPGDASAYQLDAADYPLPADPVARAPLGYARGLLLDVAGRGPNAECAYGFARERPVLVTDDLGRDLVLSYGTAPAVGTDADGDPLYGFAQTPDAELLTSVAGPAGTSVTYTYAQPAGHPAELNQFFLLRAARTDAPARPADVTASSAVEYTYEYQWPRRPVTPPTHEAPAVVPWEPYADEVERRFGAYFRTFVNCLHRSVFDCHGQLVIRPLIESSAGDPAVLARREALAYIASVAAGIRTVTRSGRIESETRYDNDPFSVTYGRVLAQRYGSSVALPAPGVVPPDQPGDDWRGALPKAAFGYADAGPLPPGEGATDRTDGFLPGPVARRYPLEPRPEPASDPAHPVTGQPDEDGWCDYGAMEQARAQLPGWRPYVPYTAGDPALATPAPTTRLTRTWLSPDQLAMAQVGDPTHNDLLSALEMLDVPVAGGATKQVQRPHRITGRRQLVAVNANRVCRWTSIVDRDGDLRYYGLNYRGDLLVEARLDRGANPEDELAWVFLERFVTADGDPALVRAAQRGAALDTGVATTVYTYDVIDPTGSLGWDGSLPAYWTRRRNLLREEERAAGGAANDHGPAGFPQATGRYLAYSYEPLFNQLREFERGAIELTGPSPVYVPAEIVRWVMDYQELSLDVPPDSPGSLAPLLDELAPWGFGWARTPTGYDRDTVVTWQLRLPLYGVDLNGDGVLGAGPGPHRRGQGRPVLVVRTGTAGTRRVSSLAWNSAGRLAWAMDPDGGRVSFAYYPLAPNGSEADRYGDGTLPPDSAVNPGYAGLLARVRVSRHDGAVYPLALGPAAAPCPGLPGPYQWMLPGTVPADQAAVQAALATAGLPPETVAAVLASTGPLERSASFTHSVLGVSRRIWADGAVTTVERDTDGRVRTVSTPDQRLVIALDQDGFPRTTDRYGSDGALCGHTEIDHDEEGRVTATREFTGSAAGDPVTHSYEYTPEGALGRAVDPTGLVTTLRYDAAKRREFTEASHPARPGDRRRHRARYTDDGHLLELRAGDSLALGGPELAEQYGYDGLGRCTLRVDSRGFAWQLAYTAGDQLSRVKRDDAPYPDQVPATSTWELSLEYDEFGDLSRRIDGGVVTARWRRTPGGRGWRNEPTGAGPVHTTFDLSGQPVWTVDGEGNQTVRTWDPLSRVATEAAIMVDGATRRTVTTVRAFDPSGRLVRESSWAGGQERATVIERGPDGHVRRVAHADGSATQVWTNWLGWPTALADELDAARPPALARATVEYDGRGAPRLLTDPDGETTHYVRDPFGAVERLERTGAAARTWVYDQLGREVLRDDGVTLLRTEYDAGGDLRAQQYWAAPRWRTLASWTYDDLARVVRAERANPASGVAPADSAVVRELGYDRFGRVNAERVTVGTSPPVDIAHTWSVAGNAWRRSSDHICGPFTWPTQHTYDLAGRLRTLAAGPPAAGQPTIELSWLGAVPTGRRHTVAGVETFAEAITVDAFALPTASVAKVPGPAGVLRRSVTPRDTAGRYASVAEELVLPQPGGGTTTRSRTAGYGYDQRSRLASADDGTSAWTYDREPGTGSVRSVSDSAGTPRWALGAPRSPGHELADVQIDAVSVPIGYDAAGRTTSAGSAAYSWDPAGRLATMRRSGHLAEGYLYDDAGRLVATVSPTPGGAGVASLVGWDGDQPVTGYGPGGSPSWQAQWGGTVDELLAVGDLAGGDPMVVLADQSKNVSGLWRPSTGRLTRSASYTPEGRVTVFDDTGALITVETGPDQVATLGVPFGAFGGYRSAITGLVFLRDRWYSPALGEFLTPDPLGPLDGFDLYEYAAGDPVNRADPYGLAASVLGDIKSSLASWQRGVSSVADAAGGFVTDLGSARLDNGFDAEIRRTQASLAGMVVATAIQVIGDALAVGPALVVAASEIPTLLSEGSENVHQGVRGNGNGLTPGERVVVGTLQVLHGLGNAAQVMLFFDGAAAAAEARLNPRVGGFSVGEVKPLNNSGTRKAMRQASEWRLPARANGEFGLVQYEAETGDVWIQRYRWDPAEQSWKPTTSDYLGRVEVPDLPPIPRGAALEGPIRDLVGRRTGLPLKAKPPNAPGPDLVPTGPPAPLPPAPPLAPPSLGGFGTRPPKSLATDH</sequence>
<dbReference type="Pfam" id="PF07291">
    <property type="entry name" value="MauE"/>
    <property type="match status" value="1"/>
</dbReference>
<dbReference type="Proteomes" id="UP000002484">
    <property type="component" value="Chromosome"/>
</dbReference>
<feature type="transmembrane region" description="Helical" evidence="6">
    <location>
        <begin position="142"/>
        <end position="164"/>
    </location>
</feature>
<keyword evidence="2 6" id="KW-0812">Transmembrane</keyword>
<feature type="compositionally biased region" description="Pro residues" evidence="5">
    <location>
        <begin position="756"/>
        <end position="775"/>
    </location>
</feature>
<comment type="subcellular location">
    <subcellularLocation>
        <location evidence="1">Membrane</location>
        <topology evidence="1">Multi-pass membrane protein</topology>
    </subcellularLocation>
</comment>
<dbReference type="UniPathway" id="UPA00895"/>
<accession>E3ITY9</accession>
<evidence type="ECO:0000259" key="8">
    <source>
        <dbReference type="Pfam" id="PF20148"/>
    </source>
</evidence>
<evidence type="ECO:0000256" key="4">
    <source>
        <dbReference type="ARBA" id="ARBA00023136"/>
    </source>
</evidence>
<evidence type="ECO:0000313" key="10">
    <source>
        <dbReference type="Proteomes" id="UP000002484"/>
    </source>
</evidence>
<evidence type="ECO:0000313" key="9">
    <source>
        <dbReference type="EMBL" id="ADP81182.1"/>
    </source>
</evidence>
<dbReference type="GO" id="GO:0016020">
    <property type="term" value="C:membrane"/>
    <property type="evidence" value="ECO:0007669"/>
    <property type="project" value="UniProtKB-SubCell"/>
</dbReference>
<dbReference type="STRING" id="298654.FraEuI1c_3164"/>
<evidence type="ECO:0000256" key="6">
    <source>
        <dbReference type="SAM" id="Phobius"/>
    </source>
</evidence>
<feature type="compositionally biased region" description="Low complexity" evidence="5">
    <location>
        <begin position="547"/>
        <end position="558"/>
    </location>
</feature>
<dbReference type="RefSeq" id="WP_013424300.1">
    <property type="nucleotide sequence ID" value="NC_014666.1"/>
</dbReference>
<feature type="compositionally biased region" description="Gly residues" evidence="5">
    <location>
        <begin position="454"/>
        <end position="470"/>
    </location>
</feature>
<dbReference type="Gene3D" id="2.180.10.10">
    <property type="entry name" value="RHS repeat-associated core"/>
    <property type="match status" value="3"/>
</dbReference>
<feature type="compositionally biased region" description="Basic and acidic residues" evidence="5">
    <location>
        <begin position="741"/>
        <end position="753"/>
    </location>
</feature>
<keyword evidence="10" id="KW-1185">Reference proteome</keyword>
<feature type="region of interest" description="Disordered" evidence="5">
    <location>
        <begin position="451"/>
        <end position="485"/>
    </location>
</feature>
<dbReference type="InterPro" id="IPR045351">
    <property type="entry name" value="DUF6531"/>
</dbReference>
<keyword evidence="3 6" id="KW-1133">Transmembrane helix</keyword>
<feature type="region of interest" description="Disordered" evidence="5">
    <location>
        <begin position="2503"/>
        <end position="2530"/>
    </location>
</feature>
<gene>
    <name evidence="9" type="ordered locus">FraEuI1c_3164</name>
</gene>
<evidence type="ECO:0000259" key="7">
    <source>
        <dbReference type="Pfam" id="PF07291"/>
    </source>
</evidence>
<feature type="domain" description="DUF6531" evidence="8">
    <location>
        <begin position="788"/>
        <end position="844"/>
    </location>
</feature>
<organism evidence="9 10">
    <name type="scientific">Pseudofrankia inefficax (strain DSM 45817 / CECT 9037 / DDB 130130 / EuI1c)</name>
    <name type="common">Frankia inefficax</name>
    <dbReference type="NCBI Taxonomy" id="298654"/>
    <lineage>
        <taxon>Bacteria</taxon>
        <taxon>Bacillati</taxon>
        <taxon>Actinomycetota</taxon>
        <taxon>Actinomycetes</taxon>
        <taxon>Frankiales</taxon>
        <taxon>Frankiaceae</taxon>
        <taxon>Pseudofrankia</taxon>
    </lineage>
</organism>
<dbReference type="InterPro" id="IPR036249">
    <property type="entry name" value="Thioredoxin-like_sf"/>
</dbReference>